<evidence type="ECO:0000313" key="2">
    <source>
        <dbReference type="EMBL" id="SMC09390.1"/>
    </source>
</evidence>
<dbReference type="AlphaFoldDB" id="A0A1W1WTL2"/>
<gene>
    <name evidence="2" type="ORF">SAMN05660197_1197</name>
</gene>
<organism evidence="2 3">
    <name type="scientific">Nitratiruptor tergarcus DSM 16512</name>
    <dbReference type="NCBI Taxonomy" id="1069081"/>
    <lineage>
        <taxon>Bacteria</taxon>
        <taxon>Pseudomonadati</taxon>
        <taxon>Campylobacterota</taxon>
        <taxon>Epsilonproteobacteria</taxon>
        <taxon>Nautiliales</taxon>
        <taxon>Nitratiruptoraceae</taxon>
        <taxon>Nitratiruptor</taxon>
    </lineage>
</organism>
<keyword evidence="1" id="KW-1133">Transmembrane helix</keyword>
<sequence>MELKAGDLSKILIFAFILLVGLVGTYLEFRKPKESEDKFEVDQKRINKEILEELEKNENSNI</sequence>
<dbReference type="RefSeq" id="WP_084275621.1">
    <property type="nucleotide sequence ID" value="NZ_AP026671.1"/>
</dbReference>
<keyword evidence="3" id="KW-1185">Reference proteome</keyword>
<feature type="transmembrane region" description="Helical" evidence="1">
    <location>
        <begin position="12"/>
        <end position="29"/>
    </location>
</feature>
<reference evidence="3" key="1">
    <citation type="submission" date="2017-04" db="EMBL/GenBank/DDBJ databases">
        <authorList>
            <person name="Varghese N."/>
            <person name="Submissions S."/>
        </authorList>
    </citation>
    <scope>NUCLEOTIDE SEQUENCE [LARGE SCALE GENOMIC DNA]</scope>
    <source>
        <strain evidence="3">DSM 16512</strain>
    </source>
</reference>
<evidence type="ECO:0000256" key="1">
    <source>
        <dbReference type="SAM" id="Phobius"/>
    </source>
</evidence>
<name>A0A1W1WTL2_9BACT</name>
<proteinExistence type="predicted"/>
<dbReference type="EMBL" id="FWWZ01000001">
    <property type="protein sequence ID" value="SMC09390.1"/>
    <property type="molecule type" value="Genomic_DNA"/>
</dbReference>
<protein>
    <submittedName>
        <fullName evidence="2">Uncharacterized protein</fullName>
    </submittedName>
</protein>
<dbReference type="STRING" id="1069081.SAMN05660197_1197"/>
<evidence type="ECO:0000313" key="3">
    <source>
        <dbReference type="Proteomes" id="UP000192602"/>
    </source>
</evidence>
<dbReference type="Proteomes" id="UP000192602">
    <property type="component" value="Unassembled WGS sequence"/>
</dbReference>
<dbReference type="OrthoDB" id="9930254at2"/>
<keyword evidence="1" id="KW-0812">Transmembrane</keyword>
<accession>A0A1W1WTL2</accession>
<keyword evidence="1" id="KW-0472">Membrane</keyword>